<gene>
    <name evidence="6" type="ORF">H0A72_16580</name>
</gene>
<proteinExistence type="predicted"/>
<comment type="cofactor">
    <cofactor evidence="5">
        <name>Mg(2+)</name>
        <dbReference type="ChEBI" id="CHEBI:18420"/>
    </cofactor>
</comment>
<comment type="cofactor">
    <cofactor evidence="1">
        <name>a divalent metal cation</name>
        <dbReference type="ChEBI" id="CHEBI:60240"/>
    </cofactor>
</comment>
<dbReference type="Proteomes" id="UP000559809">
    <property type="component" value="Unassembled WGS sequence"/>
</dbReference>
<dbReference type="RefSeq" id="WP_180157353.1">
    <property type="nucleotide sequence ID" value="NZ_JACCEM010000009.1"/>
</dbReference>
<evidence type="ECO:0000313" key="7">
    <source>
        <dbReference type="Proteomes" id="UP000559809"/>
    </source>
</evidence>
<feature type="binding site" evidence="5">
    <location>
        <position position="126"/>
    </location>
    <ligand>
        <name>substrate</name>
    </ligand>
</feature>
<protein>
    <recommendedName>
        <fullName evidence="2">Putative 4-hydroxy-4-methyl-2-oxoglutarate aldolase</fullName>
    </recommendedName>
    <alternativeName>
        <fullName evidence="3">Regulator of ribonuclease activity homolog</fullName>
    </alternativeName>
    <alternativeName>
        <fullName evidence="4">RraA-like protein</fullName>
    </alternativeName>
</protein>
<keyword evidence="7" id="KW-1185">Reference proteome</keyword>
<evidence type="ECO:0000256" key="3">
    <source>
        <dbReference type="ARBA" id="ARBA00029596"/>
    </source>
</evidence>
<dbReference type="CDD" id="cd16841">
    <property type="entry name" value="RraA_family"/>
    <property type="match status" value="1"/>
</dbReference>
<reference evidence="6 7" key="1">
    <citation type="submission" date="2020-07" db="EMBL/GenBank/DDBJ databases">
        <title>Taxonomic revisions and descriptions of new bacterial species based on genomic comparisons in the high-G+C-content subgroup of the family Alcaligenaceae.</title>
        <authorList>
            <person name="Szabo A."/>
            <person name="Felfoldi T."/>
        </authorList>
    </citation>
    <scope>NUCLEOTIDE SEQUENCE [LARGE SCALE GENOMIC DNA]</scope>
    <source>
        <strain evidence="6 7">LMG 24012</strain>
    </source>
</reference>
<dbReference type="PANTHER" id="PTHR33254">
    <property type="entry name" value="4-HYDROXY-4-METHYL-2-OXOGLUTARATE ALDOLASE 3-RELATED"/>
    <property type="match status" value="1"/>
</dbReference>
<name>A0A853G7J1_9BURK</name>
<dbReference type="InterPro" id="IPR036704">
    <property type="entry name" value="RraA/RraA-like_sf"/>
</dbReference>
<dbReference type="SUPFAM" id="SSF89562">
    <property type="entry name" value="RraA-like"/>
    <property type="match status" value="1"/>
</dbReference>
<evidence type="ECO:0000313" key="6">
    <source>
        <dbReference type="EMBL" id="NYT50930.1"/>
    </source>
</evidence>
<evidence type="ECO:0000256" key="1">
    <source>
        <dbReference type="ARBA" id="ARBA00001968"/>
    </source>
</evidence>
<dbReference type="GO" id="GO:0046872">
    <property type="term" value="F:metal ion binding"/>
    <property type="evidence" value="ECO:0007669"/>
    <property type="project" value="UniProtKB-KW"/>
</dbReference>
<accession>A0A853G7J1</accession>
<evidence type="ECO:0000256" key="2">
    <source>
        <dbReference type="ARBA" id="ARBA00016549"/>
    </source>
</evidence>
<feature type="binding site" evidence="5">
    <location>
        <position position="127"/>
    </location>
    <ligand>
        <name>Mg(2+)</name>
        <dbReference type="ChEBI" id="CHEBI:18420"/>
    </ligand>
</feature>
<dbReference type="AlphaFoldDB" id="A0A853G7J1"/>
<organism evidence="6 7">
    <name type="scientific">Parapusillimonas granuli</name>
    <dbReference type="NCBI Taxonomy" id="380911"/>
    <lineage>
        <taxon>Bacteria</taxon>
        <taxon>Pseudomonadati</taxon>
        <taxon>Pseudomonadota</taxon>
        <taxon>Betaproteobacteria</taxon>
        <taxon>Burkholderiales</taxon>
        <taxon>Alcaligenaceae</taxon>
        <taxon>Parapusillimonas</taxon>
    </lineage>
</organism>
<dbReference type="PANTHER" id="PTHR33254:SF4">
    <property type="entry name" value="4-HYDROXY-4-METHYL-2-OXOGLUTARATE ALDOLASE 3-RELATED"/>
    <property type="match status" value="1"/>
</dbReference>
<dbReference type="Pfam" id="PF03737">
    <property type="entry name" value="RraA-like"/>
    <property type="match status" value="1"/>
</dbReference>
<dbReference type="NCBIfam" id="NF004850">
    <property type="entry name" value="PRK06201.1"/>
    <property type="match status" value="1"/>
</dbReference>
<comment type="caution">
    <text evidence="6">The sequence shown here is derived from an EMBL/GenBank/DDBJ whole genome shotgun (WGS) entry which is preliminary data.</text>
</comment>
<evidence type="ECO:0000256" key="5">
    <source>
        <dbReference type="PIRSR" id="PIRSR605493-1"/>
    </source>
</evidence>
<dbReference type="InterPro" id="IPR005493">
    <property type="entry name" value="RraA/RraA-like"/>
</dbReference>
<evidence type="ECO:0000256" key="4">
    <source>
        <dbReference type="ARBA" id="ARBA00030169"/>
    </source>
</evidence>
<feature type="binding site" evidence="5">
    <location>
        <begin position="104"/>
        <end position="107"/>
    </location>
    <ligand>
        <name>substrate</name>
    </ligand>
</feature>
<keyword evidence="5" id="KW-0479">Metal-binding</keyword>
<dbReference type="Gene3D" id="3.50.30.40">
    <property type="entry name" value="Ribonuclease E inhibitor RraA/RraA-like"/>
    <property type="match status" value="1"/>
</dbReference>
<dbReference type="EMBL" id="JACCEM010000009">
    <property type="protein sequence ID" value="NYT50930.1"/>
    <property type="molecule type" value="Genomic_DNA"/>
</dbReference>
<sequence>MSDSGSWPPGYGIKEMPRTLAPALIDAFRAVPVAVAGDCMGRSLGALGLKPYHESLHAVLCGPALTVQVRPGDNLMIHKALMMAQAGDIVVIDGGGDLTQALVGGLMRTTALARKIGGFVIDGAIRDLVEWADGRMPVFAKGHTHRGPSKEGPGRINAPVACAGLVVQPGDLVMGDADGVICVPAQEVAGLLPRVQAHLRREQAIRMSNEQGTSDPERFDAVLRAKGLPV</sequence>
<keyword evidence="5" id="KW-0460">Magnesium</keyword>